<comment type="subcellular location">
    <subcellularLocation>
        <location evidence="1">Golgi apparatus membrane</location>
        <topology evidence="1">Single-pass type IV membrane protein</topology>
    </subcellularLocation>
</comment>
<keyword evidence="3" id="KW-0813">Transport</keyword>
<dbReference type="AlphaFoldDB" id="A0AAF0ITK8"/>
<dbReference type="GO" id="GO:0048193">
    <property type="term" value="P:Golgi vesicle transport"/>
    <property type="evidence" value="ECO:0007669"/>
    <property type="project" value="InterPro"/>
</dbReference>
<protein>
    <recommendedName>
        <fullName evidence="11">t-SNARE coiled-coil homology domain-containing protein</fullName>
    </recommendedName>
</protein>
<evidence type="ECO:0000256" key="3">
    <source>
        <dbReference type="ARBA" id="ARBA00022448"/>
    </source>
</evidence>
<dbReference type="Pfam" id="PF09177">
    <property type="entry name" value="STX6_10_61_N"/>
    <property type="match status" value="1"/>
</dbReference>
<evidence type="ECO:0000256" key="7">
    <source>
        <dbReference type="ARBA" id="ARBA00023034"/>
    </source>
</evidence>
<comment type="similarity">
    <text evidence="2">Belongs to the syntaxin family.</text>
</comment>
<keyword evidence="9" id="KW-0175">Coiled coil</keyword>
<dbReference type="InterPro" id="IPR015260">
    <property type="entry name" value="Syntaxin-6/10/61_N"/>
</dbReference>
<dbReference type="InterPro" id="IPR010989">
    <property type="entry name" value="SNARE"/>
</dbReference>
<dbReference type="SUPFAM" id="SSF47661">
    <property type="entry name" value="t-snare proteins"/>
    <property type="match status" value="1"/>
</dbReference>
<keyword evidence="6 10" id="KW-1133">Transmembrane helix</keyword>
<keyword evidence="4 10" id="KW-0812">Transmembrane</keyword>
<evidence type="ECO:0000256" key="8">
    <source>
        <dbReference type="ARBA" id="ARBA00023136"/>
    </source>
</evidence>
<keyword evidence="5" id="KW-0653">Protein transport</keyword>
<dbReference type="Gene3D" id="1.20.58.90">
    <property type="match status" value="1"/>
</dbReference>
<dbReference type="SUPFAM" id="SSF58038">
    <property type="entry name" value="SNARE fusion complex"/>
    <property type="match status" value="1"/>
</dbReference>
<dbReference type="CDD" id="cd15851">
    <property type="entry name" value="SNARE_Syntaxin6"/>
    <property type="match status" value="1"/>
</dbReference>
<proteinExistence type="inferred from homology"/>
<keyword evidence="7" id="KW-0333">Golgi apparatus</keyword>
<evidence type="ECO:0000256" key="1">
    <source>
        <dbReference type="ARBA" id="ARBA00004409"/>
    </source>
</evidence>
<dbReference type="InterPro" id="IPR000727">
    <property type="entry name" value="T_SNARE_dom"/>
</dbReference>
<organism evidence="12 13">
    <name type="scientific">Malassezia obtusa</name>
    <dbReference type="NCBI Taxonomy" id="76774"/>
    <lineage>
        <taxon>Eukaryota</taxon>
        <taxon>Fungi</taxon>
        <taxon>Dikarya</taxon>
        <taxon>Basidiomycota</taxon>
        <taxon>Ustilaginomycotina</taxon>
        <taxon>Malasseziomycetes</taxon>
        <taxon>Malasseziales</taxon>
        <taxon>Malasseziaceae</taxon>
        <taxon>Malassezia</taxon>
    </lineage>
</organism>
<evidence type="ECO:0000256" key="4">
    <source>
        <dbReference type="ARBA" id="ARBA00022692"/>
    </source>
</evidence>
<dbReference type="GO" id="GO:0000139">
    <property type="term" value="C:Golgi membrane"/>
    <property type="evidence" value="ECO:0007669"/>
    <property type="project" value="UniProtKB-SubCell"/>
</dbReference>
<reference evidence="12" key="1">
    <citation type="submission" date="2023-03" db="EMBL/GenBank/DDBJ databases">
        <title>Mating type loci evolution in Malassezia.</title>
        <authorList>
            <person name="Coelho M.A."/>
        </authorList>
    </citation>
    <scope>NUCLEOTIDE SEQUENCE</scope>
    <source>
        <strain evidence="12">CBS 7876</strain>
    </source>
</reference>
<dbReference type="SMART" id="SM00397">
    <property type="entry name" value="t_SNARE"/>
    <property type="match status" value="1"/>
</dbReference>
<evidence type="ECO:0000313" key="12">
    <source>
        <dbReference type="EMBL" id="WFD03304.1"/>
    </source>
</evidence>
<dbReference type="GO" id="GO:0015031">
    <property type="term" value="P:protein transport"/>
    <property type="evidence" value="ECO:0007669"/>
    <property type="project" value="UniProtKB-KW"/>
</dbReference>
<feature type="domain" description="T-SNARE coiled-coil homology" evidence="11">
    <location>
        <begin position="111"/>
        <end position="178"/>
    </location>
</feature>
<name>A0AAF0ITK8_9BASI</name>
<evidence type="ECO:0000313" key="13">
    <source>
        <dbReference type="Proteomes" id="UP001214603"/>
    </source>
</evidence>
<evidence type="ECO:0000256" key="10">
    <source>
        <dbReference type="SAM" id="Phobius"/>
    </source>
</evidence>
<evidence type="ECO:0000256" key="9">
    <source>
        <dbReference type="SAM" id="Coils"/>
    </source>
</evidence>
<gene>
    <name evidence="12" type="ORF">MOBT1_001993</name>
</gene>
<keyword evidence="8 10" id="KW-0472">Membrane</keyword>
<dbReference type="PANTHER" id="PTHR12791">
    <property type="entry name" value="GOLGI SNARE BET1-RELATED"/>
    <property type="match status" value="1"/>
</dbReference>
<evidence type="ECO:0000256" key="6">
    <source>
        <dbReference type="ARBA" id="ARBA00022989"/>
    </source>
</evidence>
<sequence>MGDPYEGFVQDIQSSFHAARSLCDTFQRDGSTREELATTLKSLRQDFAEVRQTVRAVEQSGPARFGLSVADLERRKAFVNASERELGRLERVLERDDGALDARPATSLAWEQEQQQLLLANQDQALNQIGSSLTTLRSQAQLIGTEADEHAVMLHELDADVDRAQTNLQGAIRRMDRFVARADARLGGWCVWILIGILLLLLLAVLLL</sequence>
<accession>A0AAF0ITK8</accession>
<evidence type="ECO:0000256" key="2">
    <source>
        <dbReference type="ARBA" id="ARBA00009063"/>
    </source>
</evidence>
<dbReference type="Pfam" id="PF05739">
    <property type="entry name" value="SNARE"/>
    <property type="match status" value="1"/>
</dbReference>
<feature type="coiled-coil region" evidence="9">
    <location>
        <begin position="33"/>
        <end position="60"/>
    </location>
</feature>
<keyword evidence="13" id="KW-1185">Reference proteome</keyword>
<dbReference type="Proteomes" id="UP001214603">
    <property type="component" value="Chromosome 3"/>
</dbReference>
<feature type="transmembrane region" description="Helical" evidence="10">
    <location>
        <begin position="186"/>
        <end position="207"/>
    </location>
</feature>
<dbReference type="EMBL" id="CP119936">
    <property type="protein sequence ID" value="WFD03304.1"/>
    <property type="molecule type" value="Genomic_DNA"/>
</dbReference>
<evidence type="ECO:0000259" key="11">
    <source>
        <dbReference type="SMART" id="SM00397"/>
    </source>
</evidence>
<evidence type="ECO:0000256" key="5">
    <source>
        <dbReference type="ARBA" id="ARBA00022927"/>
    </source>
</evidence>
<dbReference type="Gene3D" id="1.20.5.110">
    <property type="match status" value="1"/>
</dbReference>